<sequence length="60" mass="7165">MANLKFGLRQRCQQLLELPKMMWKDKTLRIFLFGDYEYLCRVHGITGATGNFFFLYTILI</sequence>
<organism evidence="1 2">
    <name type="scientific">Holothuria leucospilota</name>
    <name type="common">Black long sea cucumber</name>
    <name type="synonym">Mertensiothuria leucospilota</name>
    <dbReference type="NCBI Taxonomy" id="206669"/>
    <lineage>
        <taxon>Eukaryota</taxon>
        <taxon>Metazoa</taxon>
        <taxon>Echinodermata</taxon>
        <taxon>Eleutherozoa</taxon>
        <taxon>Echinozoa</taxon>
        <taxon>Holothuroidea</taxon>
        <taxon>Aspidochirotacea</taxon>
        <taxon>Aspidochirotida</taxon>
        <taxon>Holothuriidae</taxon>
        <taxon>Holothuria</taxon>
    </lineage>
</organism>
<dbReference type="OrthoDB" id="5989607at2759"/>
<reference evidence="1" key="1">
    <citation type="submission" date="2021-10" db="EMBL/GenBank/DDBJ databases">
        <title>Tropical sea cucumber genome reveals ecological adaptation and Cuvierian tubules defense mechanism.</title>
        <authorList>
            <person name="Chen T."/>
        </authorList>
    </citation>
    <scope>NUCLEOTIDE SEQUENCE</scope>
    <source>
        <strain evidence="1">Nanhai2018</strain>
        <tissue evidence="1">Muscle</tissue>
    </source>
</reference>
<comment type="caution">
    <text evidence="1">The sequence shown here is derived from an EMBL/GenBank/DDBJ whole genome shotgun (WGS) entry which is preliminary data.</text>
</comment>
<keyword evidence="2" id="KW-1185">Reference proteome</keyword>
<dbReference type="AlphaFoldDB" id="A0A9Q1CEU4"/>
<proteinExistence type="predicted"/>
<evidence type="ECO:0000313" key="1">
    <source>
        <dbReference type="EMBL" id="KAJ8043641.1"/>
    </source>
</evidence>
<accession>A0A9Q1CEU4</accession>
<dbReference type="EMBL" id="JAIZAY010000004">
    <property type="protein sequence ID" value="KAJ8043641.1"/>
    <property type="molecule type" value="Genomic_DNA"/>
</dbReference>
<dbReference type="Proteomes" id="UP001152320">
    <property type="component" value="Chromosome 4"/>
</dbReference>
<name>A0A9Q1CEU4_HOLLE</name>
<protein>
    <submittedName>
        <fullName evidence="1">Uncharacterized protein</fullName>
    </submittedName>
</protein>
<gene>
    <name evidence="1" type="ORF">HOLleu_10830</name>
</gene>
<evidence type="ECO:0000313" key="2">
    <source>
        <dbReference type="Proteomes" id="UP001152320"/>
    </source>
</evidence>